<gene>
    <name evidence="1" type="ORF">CRENPOLYSF2_2680007</name>
</gene>
<reference evidence="2" key="1">
    <citation type="submission" date="2017-02" db="EMBL/GenBank/DDBJ databases">
        <authorList>
            <person name="Daims H."/>
        </authorList>
    </citation>
    <scope>NUCLEOTIDE SEQUENCE [LARGE SCALE GENOMIC DNA]</scope>
</reference>
<accession>A0A1R4H857</accession>
<dbReference type="InterPro" id="IPR002514">
    <property type="entry name" value="Transposase_8"/>
</dbReference>
<evidence type="ECO:0008006" key="3">
    <source>
        <dbReference type="Google" id="ProtNLM"/>
    </source>
</evidence>
<proteinExistence type="predicted"/>
<dbReference type="Proteomes" id="UP000195442">
    <property type="component" value="Unassembled WGS sequence"/>
</dbReference>
<dbReference type="InterPro" id="IPR010921">
    <property type="entry name" value="Trp_repressor/repl_initiator"/>
</dbReference>
<protein>
    <recommendedName>
        <fullName evidence="3">Transposase</fullName>
    </recommendedName>
</protein>
<dbReference type="SUPFAM" id="SSF48295">
    <property type="entry name" value="TrpR-like"/>
    <property type="match status" value="1"/>
</dbReference>
<dbReference type="Pfam" id="PF01527">
    <property type="entry name" value="HTH_Tnp_1"/>
    <property type="match status" value="1"/>
</dbReference>
<keyword evidence="2" id="KW-1185">Reference proteome</keyword>
<name>A0A1R4H857_9GAMM</name>
<dbReference type="GO" id="GO:0043565">
    <property type="term" value="F:sequence-specific DNA binding"/>
    <property type="evidence" value="ECO:0007669"/>
    <property type="project" value="InterPro"/>
</dbReference>
<dbReference type="GO" id="GO:0006313">
    <property type="term" value="P:DNA transposition"/>
    <property type="evidence" value="ECO:0007669"/>
    <property type="project" value="InterPro"/>
</dbReference>
<dbReference type="OrthoDB" id="9800877at2"/>
<organism evidence="1 2">
    <name type="scientific">Crenothrix polyspora</name>
    <dbReference type="NCBI Taxonomy" id="360316"/>
    <lineage>
        <taxon>Bacteria</taxon>
        <taxon>Pseudomonadati</taxon>
        <taxon>Pseudomonadota</taxon>
        <taxon>Gammaproteobacteria</taxon>
        <taxon>Methylococcales</taxon>
        <taxon>Crenotrichaceae</taxon>
        <taxon>Crenothrix</taxon>
    </lineage>
</organism>
<dbReference type="EMBL" id="FUKJ01000188">
    <property type="protein sequence ID" value="SJM92366.1"/>
    <property type="molecule type" value="Genomic_DNA"/>
</dbReference>
<evidence type="ECO:0000313" key="1">
    <source>
        <dbReference type="EMBL" id="SJM92366.1"/>
    </source>
</evidence>
<evidence type="ECO:0000313" key="2">
    <source>
        <dbReference type="Proteomes" id="UP000195442"/>
    </source>
</evidence>
<dbReference type="RefSeq" id="WP_087146924.1">
    <property type="nucleotide sequence ID" value="NZ_FUKJ01000188.1"/>
</dbReference>
<dbReference type="GO" id="GO:0004803">
    <property type="term" value="F:transposase activity"/>
    <property type="evidence" value="ECO:0007669"/>
    <property type="project" value="InterPro"/>
</dbReference>
<sequence length="78" mass="9044">MSKKNKSWSSEDTLAILREHLIEGKSVADLCEARGLAPSLFYTWREELFKPNVAADKKRNQRKEQLKIKALEDRLAEN</sequence>
<dbReference type="AlphaFoldDB" id="A0A1R4H857"/>